<name>A0ABX1P4E6_9CYAN</name>
<dbReference type="EMBL" id="QMEB01000024">
    <property type="protein sequence ID" value="NMG18888.1"/>
    <property type="molecule type" value="Genomic_DNA"/>
</dbReference>
<accession>A0ABX1P4E6</accession>
<proteinExistence type="predicted"/>
<evidence type="ECO:0000259" key="1">
    <source>
        <dbReference type="Pfam" id="PF00196"/>
    </source>
</evidence>
<evidence type="ECO:0000313" key="2">
    <source>
        <dbReference type="EMBL" id="NMG18888.1"/>
    </source>
</evidence>
<keyword evidence="3" id="KW-1185">Reference proteome</keyword>
<dbReference type="Proteomes" id="UP000718564">
    <property type="component" value="Unassembled WGS sequence"/>
</dbReference>
<protein>
    <submittedName>
        <fullName evidence="2">Helix-turn-helix transcriptional regulator</fullName>
    </submittedName>
</protein>
<dbReference type="InterPro" id="IPR016032">
    <property type="entry name" value="Sig_transdc_resp-reg_C-effctor"/>
</dbReference>
<sequence>MITTRKISPLSREKTVQRQQLDNIELHDSLRAYFFQEVIEGLQDGILLLNETGELIHANTSACNIVSQINQDSSNYIPPAIWSLCETLLENRSNLAKKTMILSHEIVVDKSKVFCVRARWLNLEKCNRSYLLVSMENKYESLKNIAIVEVNKYKLTRREAEIWCLYRGKFSYKEIADQLYISMNTVKKHMRNIHAKRQAFLNCEN</sequence>
<dbReference type="InterPro" id="IPR000792">
    <property type="entry name" value="Tscrpt_reg_LuxR_C"/>
</dbReference>
<feature type="domain" description="HTH luxR-type" evidence="1">
    <location>
        <begin position="155"/>
        <end position="196"/>
    </location>
</feature>
<dbReference type="InterPro" id="IPR036388">
    <property type="entry name" value="WH-like_DNA-bd_sf"/>
</dbReference>
<comment type="caution">
    <text evidence="2">The sequence shown here is derived from an EMBL/GenBank/DDBJ whole genome shotgun (WGS) entry which is preliminary data.</text>
</comment>
<reference evidence="2 3" key="1">
    <citation type="submission" date="2018-06" db="EMBL/GenBank/DDBJ databases">
        <title>Comparative genomics of Brasilonema spp. strains.</title>
        <authorList>
            <person name="Alvarenga D.O."/>
            <person name="Fiore M.F."/>
            <person name="Varani A.M."/>
        </authorList>
    </citation>
    <scope>NUCLEOTIDE SEQUENCE [LARGE SCALE GENOMIC DNA]</scope>
    <source>
        <strain evidence="2 3">SPC951</strain>
    </source>
</reference>
<gene>
    <name evidence="2" type="ORF">DP116_05260</name>
</gene>
<dbReference type="Gene3D" id="1.10.10.10">
    <property type="entry name" value="Winged helix-like DNA-binding domain superfamily/Winged helix DNA-binding domain"/>
    <property type="match status" value="1"/>
</dbReference>
<dbReference type="Pfam" id="PF00196">
    <property type="entry name" value="GerE"/>
    <property type="match status" value="1"/>
</dbReference>
<dbReference type="SUPFAM" id="SSF46894">
    <property type="entry name" value="C-terminal effector domain of the bipartite response regulators"/>
    <property type="match status" value="1"/>
</dbReference>
<organism evidence="2 3">
    <name type="scientific">Brasilonema bromeliae SPC951</name>
    <dbReference type="NCBI Taxonomy" id="385972"/>
    <lineage>
        <taxon>Bacteria</taxon>
        <taxon>Bacillati</taxon>
        <taxon>Cyanobacteriota</taxon>
        <taxon>Cyanophyceae</taxon>
        <taxon>Nostocales</taxon>
        <taxon>Scytonemataceae</taxon>
        <taxon>Brasilonema</taxon>
        <taxon>Bromeliae group (in: Brasilonema)</taxon>
    </lineage>
</organism>
<evidence type="ECO:0000313" key="3">
    <source>
        <dbReference type="Proteomes" id="UP000718564"/>
    </source>
</evidence>
<dbReference type="PRINTS" id="PR00038">
    <property type="entry name" value="HTHLUXR"/>
</dbReference>